<feature type="compositionally biased region" description="Basic and acidic residues" evidence="7">
    <location>
        <begin position="712"/>
        <end position="722"/>
    </location>
</feature>
<dbReference type="VEuPathDB" id="FungiDB:ASPVEDRAFT_44823"/>
<dbReference type="GO" id="GO:0005634">
    <property type="term" value="C:nucleus"/>
    <property type="evidence" value="ECO:0007669"/>
    <property type="project" value="UniProtKB-SubCell"/>
</dbReference>
<reference evidence="11" key="1">
    <citation type="journal article" date="2017" name="Genome Biol.">
        <title>Comparative genomics reveals high biological diversity and specific adaptations in the industrially and medically important fungal genus Aspergillus.</title>
        <authorList>
            <person name="de Vries R.P."/>
            <person name="Riley R."/>
            <person name="Wiebenga A."/>
            <person name="Aguilar-Osorio G."/>
            <person name="Amillis S."/>
            <person name="Uchima C.A."/>
            <person name="Anderluh G."/>
            <person name="Asadollahi M."/>
            <person name="Askin M."/>
            <person name="Barry K."/>
            <person name="Battaglia E."/>
            <person name="Bayram O."/>
            <person name="Benocci T."/>
            <person name="Braus-Stromeyer S.A."/>
            <person name="Caldana C."/>
            <person name="Canovas D."/>
            <person name="Cerqueira G.C."/>
            <person name="Chen F."/>
            <person name="Chen W."/>
            <person name="Choi C."/>
            <person name="Clum A."/>
            <person name="Dos Santos R.A."/>
            <person name="Damasio A.R."/>
            <person name="Diallinas G."/>
            <person name="Emri T."/>
            <person name="Fekete E."/>
            <person name="Flipphi M."/>
            <person name="Freyberg S."/>
            <person name="Gallo A."/>
            <person name="Gournas C."/>
            <person name="Habgood R."/>
            <person name="Hainaut M."/>
            <person name="Harispe M.L."/>
            <person name="Henrissat B."/>
            <person name="Hilden K.S."/>
            <person name="Hope R."/>
            <person name="Hossain A."/>
            <person name="Karabika E."/>
            <person name="Karaffa L."/>
            <person name="Karanyi Z."/>
            <person name="Krasevec N."/>
            <person name="Kuo A."/>
            <person name="Kusch H."/>
            <person name="LaButti K."/>
            <person name="Lagendijk E.L."/>
            <person name="Lapidus A."/>
            <person name="Levasseur A."/>
            <person name="Lindquist E."/>
            <person name="Lipzen A."/>
            <person name="Logrieco A.F."/>
            <person name="MacCabe A."/>
            <person name="Maekelae M.R."/>
            <person name="Malavazi I."/>
            <person name="Melin P."/>
            <person name="Meyer V."/>
            <person name="Mielnichuk N."/>
            <person name="Miskei M."/>
            <person name="Molnar A.P."/>
            <person name="Mule G."/>
            <person name="Ngan C.Y."/>
            <person name="Orejas M."/>
            <person name="Orosz E."/>
            <person name="Ouedraogo J.P."/>
            <person name="Overkamp K.M."/>
            <person name="Park H.-S."/>
            <person name="Perrone G."/>
            <person name="Piumi F."/>
            <person name="Punt P.J."/>
            <person name="Ram A.F."/>
            <person name="Ramon A."/>
            <person name="Rauscher S."/>
            <person name="Record E."/>
            <person name="Riano-Pachon D.M."/>
            <person name="Robert V."/>
            <person name="Roehrig J."/>
            <person name="Ruller R."/>
            <person name="Salamov A."/>
            <person name="Salih N.S."/>
            <person name="Samson R.A."/>
            <person name="Sandor E."/>
            <person name="Sanguinetti M."/>
            <person name="Schuetze T."/>
            <person name="Sepcic K."/>
            <person name="Shelest E."/>
            <person name="Sherlock G."/>
            <person name="Sophianopoulou V."/>
            <person name="Squina F.M."/>
            <person name="Sun H."/>
            <person name="Susca A."/>
            <person name="Todd R.B."/>
            <person name="Tsang A."/>
            <person name="Unkles S.E."/>
            <person name="van de Wiele N."/>
            <person name="van Rossen-Uffink D."/>
            <person name="Oliveira J.V."/>
            <person name="Vesth T.C."/>
            <person name="Visser J."/>
            <person name="Yu J.-H."/>
            <person name="Zhou M."/>
            <person name="Andersen M.R."/>
            <person name="Archer D.B."/>
            <person name="Baker S.E."/>
            <person name="Benoit I."/>
            <person name="Brakhage A.A."/>
            <person name="Braus G.H."/>
            <person name="Fischer R."/>
            <person name="Frisvad J.C."/>
            <person name="Goldman G.H."/>
            <person name="Houbraken J."/>
            <person name="Oakley B."/>
            <person name="Pocsi I."/>
            <person name="Scazzocchio C."/>
            <person name="Seiboth B."/>
            <person name="vanKuyk P.A."/>
            <person name="Wortman J."/>
            <person name="Dyer P.S."/>
            <person name="Grigoriev I.V."/>
        </authorList>
    </citation>
    <scope>NUCLEOTIDE SEQUENCE [LARGE SCALE GENOMIC DNA]</scope>
    <source>
        <strain evidence="11">CBS 583.65</strain>
    </source>
</reference>
<proteinExistence type="predicted"/>
<dbReference type="PANTHER" id="PTHR46910">
    <property type="entry name" value="TRANSCRIPTION FACTOR PDR1"/>
    <property type="match status" value="1"/>
</dbReference>
<feature type="region of interest" description="Disordered" evidence="7">
    <location>
        <begin position="68"/>
        <end position="95"/>
    </location>
</feature>
<dbReference type="STRING" id="1036611.A0A1L9PUZ8"/>
<evidence type="ECO:0000256" key="2">
    <source>
        <dbReference type="ARBA" id="ARBA00022723"/>
    </source>
</evidence>
<keyword evidence="6" id="KW-0539">Nucleus</keyword>
<accession>A0A1L9PUZ8</accession>
<dbReference type="Pfam" id="PF00172">
    <property type="entry name" value="Zn_clus"/>
    <property type="match status" value="1"/>
</dbReference>
<dbReference type="CDD" id="cd12148">
    <property type="entry name" value="fungal_TF_MHR"/>
    <property type="match status" value="1"/>
</dbReference>
<evidence type="ECO:0000313" key="10">
    <source>
        <dbReference type="EMBL" id="OJJ05338.1"/>
    </source>
</evidence>
<keyword evidence="8" id="KW-0472">Membrane</keyword>
<dbReference type="GO" id="GO:0008270">
    <property type="term" value="F:zinc ion binding"/>
    <property type="evidence" value="ECO:0007669"/>
    <property type="project" value="InterPro"/>
</dbReference>
<dbReference type="Gene3D" id="4.10.240.10">
    <property type="entry name" value="Zn(2)-C6 fungal-type DNA-binding domain"/>
    <property type="match status" value="1"/>
</dbReference>
<dbReference type="EMBL" id="KV878132">
    <property type="protein sequence ID" value="OJJ05338.1"/>
    <property type="molecule type" value="Genomic_DNA"/>
</dbReference>
<dbReference type="SMART" id="SM00066">
    <property type="entry name" value="GAL4"/>
    <property type="match status" value="1"/>
</dbReference>
<keyword evidence="2" id="KW-0479">Metal-binding</keyword>
<feature type="transmembrane region" description="Helical" evidence="8">
    <location>
        <begin position="598"/>
        <end position="619"/>
    </location>
</feature>
<evidence type="ECO:0000256" key="5">
    <source>
        <dbReference type="ARBA" id="ARBA00023163"/>
    </source>
</evidence>
<dbReference type="GO" id="GO:0003677">
    <property type="term" value="F:DNA binding"/>
    <property type="evidence" value="ECO:0007669"/>
    <property type="project" value="UniProtKB-KW"/>
</dbReference>
<evidence type="ECO:0000256" key="4">
    <source>
        <dbReference type="ARBA" id="ARBA00023125"/>
    </source>
</evidence>
<dbReference type="Pfam" id="PF04082">
    <property type="entry name" value="Fungal_trans"/>
    <property type="match status" value="1"/>
</dbReference>
<dbReference type="PROSITE" id="PS50048">
    <property type="entry name" value="ZN2_CY6_FUNGAL_2"/>
    <property type="match status" value="1"/>
</dbReference>
<feature type="region of interest" description="Disordered" evidence="7">
    <location>
        <begin position="113"/>
        <end position="138"/>
    </location>
</feature>
<gene>
    <name evidence="10" type="ORF">ASPVEDRAFT_44823</name>
</gene>
<evidence type="ECO:0000256" key="1">
    <source>
        <dbReference type="ARBA" id="ARBA00004123"/>
    </source>
</evidence>
<dbReference type="RefSeq" id="XP_040671100.1">
    <property type="nucleotide sequence ID" value="XM_040813149.1"/>
</dbReference>
<dbReference type="Proteomes" id="UP000184073">
    <property type="component" value="Unassembled WGS sequence"/>
</dbReference>
<evidence type="ECO:0000259" key="9">
    <source>
        <dbReference type="PROSITE" id="PS50048"/>
    </source>
</evidence>
<dbReference type="OrthoDB" id="3266505at2759"/>
<keyword evidence="5" id="KW-0804">Transcription</keyword>
<keyword evidence="4" id="KW-0238">DNA-binding</keyword>
<evidence type="ECO:0000256" key="6">
    <source>
        <dbReference type="ARBA" id="ARBA00023242"/>
    </source>
</evidence>
<sequence>MQSPIDPTEHNEAAHPANPRNKRAKYTAKACEYCHRRKIKCNGEFPCQACQRTERECVKDYTPTYRVLPGRKRKRGQQAELSNTEEDDEPPSSTTSLILERLSEIERRLHQIAPKPNILDHGPGLEQTETFTDPEQTADSAACCEAHNDIQEDHGNSDTEPEGGDETSYVGETSIDRTLRHVEESLYELEVPAQEAESSAIVSPGSALLGEGNTAGSSWQRMRVLEVLTAHKLSPQKADWDVLLDLFCEDVHPLYPFLHLPSLRRSYAYLSDHGADSTEPDIAGMDSFVQVLICLALGRCTTSVRAETGEGTQSSGWTFYCAALDCLGDIYKPSGENGSGLPRLQVLTLMVVYLIRIHANERAQKVLSLAIVEACHLGLHREIVLNTVPVFCAEYARRLWWCLYILDRRLALDVGQPFLIQDTNTDTDLPLLLSETTLDQLRHNTATTPVPADEPVQGGNTPIPYLISMTGYSKIVGKVWNALYQAHSMDRASDPALTDSFEELLAMWERTLPADLACDELNPHSDSYSNAARRPWQLKNKFLIRIRSLWLRIIIRKPMRSRSSSIVWIENFDNESTCIALADRIVVFFSRIFEPHRIYTFPFLQYLLGAASTILGLVIRTPAFRQRHTSSVVQAAQMMNTFCANWVSGKTLRSVRRYTDMVAKVVGGGDARIPGNIAINTPESVPTRLLSDTDRQRRGQSHTRRQSSADFAGKKSDAEVRNGETSTRSYPTLQLPSVTPAFEFLDAQDPSAAPDLLHNFAPDLANLVLADYPFEMSVSDRNLLHASTSCMTDSYSAALFDLNTLNQV</sequence>
<dbReference type="AlphaFoldDB" id="A0A1L9PUZ8"/>
<name>A0A1L9PUZ8_ASPVE</name>
<evidence type="ECO:0000256" key="3">
    <source>
        <dbReference type="ARBA" id="ARBA00023015"/>
    </source>
</evidence>
<dbReference type="CDD" id="cd00067">
    <property type="entry name" value="GAL4"/>
    <property type="match status" value="1"/>
</dbReference>
<dbReference type="GeneID" id="63728660"/>
<feature type="region of interest" description="Disordered" evidence="7">
    <location>
        <begin position="150"/>
        <end position="169"/>
    </location>
</feature>
<keyword evidence="8" id="KW-0812">Transmembrane</keyword>
<dbReference type="PANTHER" id="PTHR46910:SF3">
    <property type="entry name" value="HALOTOLERANCE PROTEIN 9-RELATED"/>
    <property type="match status" value="1"/>
</dbReference>
<feature type="region of interest" description="Disordered" evidence="7">
    <location>
        <begin position="684"/>
        <end position="730"/>
    </location>
</feature>
<dbReference type="SMART" id="SM00906">
    <property type="entry name" value="Fungal_trans"/>
    <property type="match status" value="1"/>
</dbReference>
<evidence type="ECO:0000256" key="7">
    <source>
        <dbReference type="SAM" id="MobiDB-lite"/>
    </source>
</evidence>
<dbReference type="InterPro" id="IPR007219">
    <property type="entry name" value="XnlR_reg_dom"/>
</dbReference>
<evidence type="ECO:0000313" key="11">
    <source>
        <dbReference type="Proteomes" id="UP000184073"/>
    </source>
</evidence>
<keyword evidence="8" id="KW-1133">Transmembrane helix</keyword>
<dbReference type="InterPro" id="IPR050987">
    <property type="entry name" value="AtrR-like"/>
</dbReference>
<comment type="subcellular location">
    <subcellularLocation>
        <location evidence="1">Nucleus</location>
    </subcellularLocation>
</comment>
<feature type="region of interest" description="Disordered" evidence="7">
    <location>
        <begin position="1"/>
        <end position="22"/>
    </location>
</feature>
<evidence type="ECO:0000256" key="8">
    <source>
        <dbReference type="SAM" id="Phobius"/>
    </source>
</evidence>
<organism evidence="10 11">
    <name type="scientific">Aspergillus versicolor CBS 583.65</name>
    <dbReference type="NCBI Taxonomy" id="1036611"/>
    <lineage>
        <taxon>Eukaryota</taxon>
        <taxon>Fungi</taxon>
        <taxon>Dikarya</taxon>
        <taxon>Ascomycota</taxon>
        <taxon>Pezizomycotina</taxon>
        <taxon>Eurotiomycetes</taxon>
        <taxon>Eurotiomycetidae</taxon>
        <taxon>Eurotiales</taxon>
        <taxon>Aspergillaceae</taxon>
        <taxon>Aspergillus</taxon>
        <taxon>Aspergillus subgen. Nidulantes</taxon>
    </lineage>
</organism>
<dbReference type="InterPro" id="IPR001138">
    <property type="entry name" value="Zn2Cys6_DnaBD"/>
</dbReference>
<dbReference type="InterPro" id="IPR036864">
    <property type="entry name" value="Zn2-C6_fun-type_DNA-bd_sf"/>
</dbReference>
<keyword evidence="11" id="KW-1185">Reference proteome</keyword>
<dbReference type="SUPFAM" id="SSF57701">
    <property type="entry name" value="Zn2/Cys6 DNA-binding domain"/>
    <property type="match status" value="1"/>
</dbReference>
<keyword evidence="3" id="KW-0805">Transcription regulation</keyword>
<dbReference type="PROSITE" id="PS00463">
    <property type="entry name" value="ZN2_CY6_FUNGAL_1"/>
    <property type="match status" value="1"/>
</dbReference>
<feature type="domain" description="Zn(2)-C6 fungal-type" evidence="9">
    <location>
        <begin position="30"/>
        <end position="59"/>
    </location>
</feature>
<feature type="compositionally biased region" description="Polar residues" evidence="7">
    <location>
        <begin position="127"/>
        <end position="138"/>
    </location>
</feature>
<dbReference type="GO" id="GO:0000981">
    <property type="term" value="F:DNA-binding transcription factor activity, RNA polymerase II-specific"/>
    <property type="evidence" value="ECO:0007669"/>
    <property type="project" value="InterPro"/>
</dbReference>
<protein>
    <recommendedName>
        <fullName evidence="9">Zn(2)-C6 fungal-type domain-containing protein</fullName>
    </recommendedName>
</protein>
<dbReference type="GO" id="GO:0006351">
    <property type="term" value="P:DNA-templated transcription"/>
    <property type="evidence" value="ECO:0007669"/>
    <property type="project" value="InterPro"/>
</dbReference>